<gene>
    <name evidence="2" type="ORF">GUJ93_ZPchr0013g35207</name>
</gene>
<dbReference type="Proteomes" id="UP000729402">
    <property type="component" value="Unassembled WGS sequence"/>
</dbReference>
<dbReference type="EMBL" id="JAAALK010000079">
    <property type="protein sequence ID" value="KAG8095933.1"/>
    <property type="molecule type" value="Genomic_DNA"/>
</dbReference>
<keyword evidence="3" id="KW-1185">Reference proteome</keyword>
<protein>
    <submittedName>
        <fullName evidence="2">Uncharacterized protein</fullName>
    </submittedName>
</protein>
<feature type="compositionally biased region" description="Low complexity" evidence="1">
    <location>
        <begin position="37"/>
        <end position="49"/>
    </location>
</feature>
<reference evidence="2" key="1">
    <citation type="journal article" date="2021" name="bioRxiv">
        <title>Whole Genome Assembly and Annotation of Northern Wild Rice, Zizania palustris L., Supports a Whole Genome Duplication in the Zizania Genus.</title>
        <authorList>
            <person name="Haas M."/>
            <person name="Kono T."/>
            <person name="Macchietto M."/>
            <person name="Millas R."/>
            <person name="McGilp L."/>
            <person name="Shao M."/>
            <person name="Duquette J."/>
            <person name="Hirsch C.N."/>
            <person name="Kimball J."/>
        </authorList>
    </citation>
    <scope>NUCLEOTIDE SEQUENCE</scope>
    <source>
        <tissue evidence="2">Fresh leaf tissue</tissue>
    </source>
</reference>
<comment type="caution">
    <text evidence="2">The sequence shown here is derived from an EMBL/GenBank/DDBJ whole genome shotgun (WGS) entry which is preliminary data.</text>
</comment>
<accession>A0A8J5WSA5</accession>
<evidence type="ECO:0000313" key="3">
    <source>
        <dbReference type="Proteomes" id="UP000729402"/>
    </source>
</evidence>
<sequence length="118" mass="12280">MAHGDLSPSASNGIGAFSGSSAPYFIVYSCEPGTNHGSSSESLEFGSLGPVPTADGGDTPQATRQAMANGFGQRHVAFRGVSSHSSPDQPSSQPHSLESSKKGSKSYFAQCFFFDENQ</sequence>
<dbReference type="AlphaFoldDB" id="A0A8J5WSA5"/>
<evidence type="ECO:0000256" key="1">
    <source>
        <dbReference type="SAM" id="MobiDB-lite"/>
    </source>
</evidence>
<proteinExistence type="predicted"/>
<feature type="region of interest" description="Disordered" evidence="1">
    <location>
        <begin position="34"/>
        <end position="103"/>
    </location>
</feature>
<organism evidence="2 3">
    <name type="scientific">Zizania palustris</name>
    <name type="common">Northern wild rice</name>
    <dbReference type="NCBI Taxonomy" id="103762"/>
    <lineage>
        <taxon>Eukaryota</taxon>
        <taxon>Viridiplantae</taxon>
        <taxon>Streptophyta</taxon>
        <taxon>Embryophyta</taxon>
        <taxon>Tracheophyta</taxon>
        <taxon>Spermatophyta</taxon>
        <taxon>Magnoliopsida</taxon>
        <taxon>Liliopsida</taxon>
        <taxon>Poales</taxon>
        <taxon>Poaceae</taxon>
        <taxon>BOP clade</taxon>
        <taxon>Oryzoideae</taxon>
        <taxon>Oryzeae</taxon>
        <taxon>Zizaniinae</taxon>
        <taxon>Zizania</taxon>
    </lineage>
</organism>
<reference evidence="2" key="2">
    <citation type="submission" date="2021-02" db="EMBL/GenBank/DDBJ databases">
        <authorList>
            <person name="Kimball J.A."/>
            <person name="Haas M.W."/>
            <person name="Macchietto M."/>
            <person name="Kono T."/>
            <person name="Duquette J."/>
            <person name="Shao M."/>
        </authorList>
    </citation>
    <scope>NUCLEOTIDE SEQUENCE</scope>
    <source>
        <tissue evidence="2">Fresh leaf tissue</tissue>
    </source>
</reference>
<name>A0A8J5WSA5_ZIZPA</name>
<evidence type="ECO:0000313" key="2">
    <source>
        <dbReference type="EMBL" id="KAG8095933.1"/>
    </source>
</evidence>
<feature type="compositionally biased region" description="Low complexity" evidence="1">
    <location>
        <begin position="82"/>
        <end position="96"/>
    </location>
</feature>